<sequence>MNNRLEWDASSTFLDHPQQQRLHASFSPWQKAITTIALLILGYYVLNFFDAWPDTIRRTLYEVTIYLIPSPAIYALQSIMHRYSGAIDDTTRFRKSEFGNQRAKAEAIQRILGHTPFPTALLKARSLSGLETILPVSKELGPPGLGNWDNSCYQNSILQGFASLPAFQEYIEKSLTICDDLQVPAATHKALGHFLRQLGDASARKTTLWTPTVLKSMDSWQQQDAQEYFSRVVEAVEKEDMKCFQVLKKRSHNGLGLPTDGSPAENESAQMLEKVSLDDNSWSPVPKSHVMSKPDRKLLEILPRSSMDGMLAQALECQTCGFSEGYSLTQFNCLTLNLGLRGHSYLEDLLDEYTEPEMIDGVECTECTKAIANCKDGEDAVDDDTPSPSKRPKLKPVHRTKAKQITIGRLPKNLILHINRSIFDEYGTQRKNNSLIRFPARLDFLSRWCAPLAVNENSVQRSYELKCSVTHYGRHENGHYVALGRRDKDWWVFNDEVVTKMSQDEVLSRGNVFMLFYEAIDTSSLRDQTSPVPTSEEVDSVTELVQRPSESTGSSDSEPLTLPEPPEPIKPIPPMRTASDSIRLPDEHEVAPSAAPVAAL</sequence>
<dbReference type="FunCoup" id="W2SA39">
    <property type="interactions" value="48"/>
</dbReference>
<evidence type="ECO:0000313" key="11">
    <source>
        <dbReference type="Proteomes" id="UP000030752"/>
    </source>
</evidence>
<dbReference type="Pfam" id="PF00443">
    <property type="entry name" value="UCH"/>
    <property type="match status" value="1"/>
</dbReference>
<evidence type="ECO:0000259" key="9">
    <source>
        <dbReference type="PROSITE" id="PS50235"/>
    </source>
</evidence>
<organism evidence="10 11">
    <name type="scientific">Cyphellophora europaea (strain CBS 101466)</name>
    <name type="common">Phialophora europaea</name>
    <dbReference type="NCBI Taxonomy" id="1220924"/>
    <lineage>
        <taxon>Eukaryota</taxon>
        <taxon>Fungi</taxon>
        <taxon>Dikarya</taxon>
        <taxon>Ascomycota</taxon>
        <taxon>Pezizomycotina</taxon>
        <taxon>Eurotiomycetes</taxon>
        <taxon>Chaetothyriomycetidae</taxon>
        <taxon>Chaetothyriales</taxon>
        <taxon>Cyphellophoraceae</taxon>
        <taxon>Cyphellophora</taxon>
    </lineage>
</organism>
<keyword evidence="6" id="KW-0378">Hydrolase</keyword>
<feature type="region of interest" description="Disordered" evidence="8">
    <location>
        <begin position="526"/>
        <end position="600"/>
    </location>
</feature>
<dbReference type="eggNOG" id="KOG1868">
    <property type="taxonomic scope" value="Eukaryota"/>
</dbReference>
<gene>
    <name evidence="10" type="ORF">HMPREF1541_09748</name>
</gene>
<dbReference type="InterPro" id="IPR028889">
    <property type="entry name" value="USP"/>
</dbReference>
<dbReference type="CDD" id="cd02662">
    <property type="entry name" value="Peptidase_C19F"/>
    <property type="match status" value="1"/>
</dbReference>
<dbReference type="InParanoid" id="W2SA39"/>
<evidence type="ECO:0000256" key="5">
    <source>
        <dbReference type="ARBA" id="ARBA00022786"/>
    </source>
</evidence>
<dbReference type="Gene3D" id="3.90.70.10">
    <property type="entry name" value="Cysteine proteinases"/>
    <property type="match status" value="1"/>
</dbReference>
<dbReference type="OrthoDB" id="24581at2759"/>
<dbReference type="GO" id="GO:0016579">
    <property type="term" value="P:protein deubiquitination"/>
    <property type="evidence" value="ECO:0007669"/>
    <property type="project" value="InterPro"/>
</dbReference>
<dbReference type="Proteomes" id="UP000030752">
    <property type="component" value="Unassembled WGS sequence"/>
</dbReference>
<dbReference type="VEuPathDB" id="FungiDB:HMPREF1541_09748"/>
<dbReference type="PROSITE" id="PS50235">
    <property type="entry name" value="USP_3"/>
    <property type="match status" value="1"/>
</dbReference>
<evidence type="ECO:0000256" key="7">
    <source>
        <dbReference type="ARBA" id="ARBA00022807"/>
    </source>
</evidence>
<dbReference type="PANTHER" id="PTHR24006">
    <property type="entry name" value="UBIQUITIN CARBOXYL-TERMINAL HYDROLASE"/>
    <property type="match status" value="1"/>
</dbReference>
<evidence type="ECO:0000256" key="6">
    <source>
        <dbReference type="ARBA" id="ARBA00022801"/>
    </source>
</evidence>
<feature type="region of interest" description="Disordered" evidence="8">
    <location>
        <begin position="378"/>
        <end position="398"/>
    </location>
</feature>
<dbReference type="PANTHER" id="PTHR24006:SF888">
    <property type="entry name" value="UBIQUITIN CARBOXYL-TERMINAL HYDROLASE 30"/>
    <property type="match status" value="1"/>
</dbReference>
<dbReference type="InterPro" id="IPR050164">
    <property type="entry name" value="Peptidase_C19"/>
</dbReference>
<keyword evidence="11" id="KW-1185">Reference proteome</keyword>
<evidence type="ECO:0000256" key="2">
    <source>
        <dbReference type="ARBA" id="ARBA00009085"/>
    </source>
</evidence>
<evidence type="ECO:0000256" key="8">
    <source>
        <dbReference type="SAM" id="MobiDB-lite"/>
    </source>
</evidence>
<proteinExistence type="inferred from homology"/>
<evidence type="ECO:0000256" key="1">
    <source>
        <dbReference type="ARBA" id="ARBA00000707"/>
    </source>
</evidence>
<keyword evidence="7" id="KW-0788">Thiol protease</keyword>
<dbReference type="RefSeq" id="XP_008712643.1">
    <property type="nucleotide sequence ID" value="XM_008714421.1"/>
</dbReference>
<dbReference type="InterPro" id="IPR038765">
    <property type="entry name" value="Papain-like_cys_pep_sf"/>
</dbReference>
<feature type="compositionally biased region" description="Polar residues" evidence="8">
    <location>
        <begin position="548"/>
        <end position="557"/>
    </location>
</feature>
<dbReference type="EMBL" id="KB822713">
    <property type="protein sequence ID" value="ETN44873.1"/>
    <property type="molecule type" value="Genomic_DNA"/>
</dbReference>
<dbReference type="EC" id="3.4.19.12" evidence="3"/>
<dbReference type="STRING" id="1220924.W2SA39"/>
<dbReference type="GO" id="GO:0006508">
    <property type="term" value="P:proteolysis"/>
    <property type="evidence" value="ECO:0007669"/>
    <property type="project" value="UniProtKB-KW"/>
</dbReference>
<feature type="compositionally biased region" description="Pro residues" evidence="8">
    <location>
        <begin position="562"/>
        <end position="574"/>
    </location>
</feature>
<keyword evidence="4" id="KW-0645">Protease</keyword>
<dbReference type="GO" id="GO:0005829">
    <property type="term" value="C:cytosol"/>
    <property type="evidence" value="ECO:0007669"/>
    <property type="project" value="TreeGrafter"/>
</dbReference>
<evidence type="ECO:0000256" key="3">
    <source>
        <dbReference type="ARBA" id="ARBA00012759"/>
    </source>
</evidence>
<comment type="similarity">
    <text evidence="2">Belongs to the peptidase C19 family.</text>
</comment>
<evidence type="ECO:0000256" key="4">
    <source>
        <dbReference type="ARBA" id="ARBA00022670"/>
    </source>
</evidence>
<dbReference type="GeneID" id="19977087"/>
<dbReference type="AlphaFoldDB" id="W2SA39"/>
<reference evidence="10 11" key="1">
    <citation type="submission" date="2013-03" db="EMBL/GenBank/DDBJ databases">
        <title>The Genome Sequence of Phialophora europaea CBS 101466.</title>
        <authorList>
            <consortium name="The Broad Institute Genomics Platform"/>
            <person name="Cuomo C."/>
            <person name="de Hoog S."/>
            <person name="Gorbushina A."/>
            <person name="Walker B."/>
            <person name="Young S.K."/>
            <person name="Zeng Q."/>
            <person name="Gargeya S."/>
            <person name="Fitzgerald M."/>
            <person name="Haas B."/>
            <person name="Abouelleil A."/>
            <person name="Allen A.W."/>
            <person name="Alvarado L."/>
            <person name="Arachchi H.M."/>
            <person name="Berlin A.M."/>
            <person name="Chapman S.B."/>
            <person name="Gainer-Dewar J."/>
            <person name="Goldberg J."/>
            <person name="Griggs A."/>
            <person name="Gujja S."/>
            <person name="Hansen M."/>
            <person name="Howarth C."/>
            <person name="Imamovic A."/>
            <person name="Ireland A."/>
            <person name="Larimer J."/>
            <person name="McCowan C."/>
            <person name="Murphy C."/>
            <person name="Pearson M."/>
            <person name="Poon T.W."/>
            <person name="Priest M."/>
            <person name="Roberts A."/>
            <person name="Saif S."/>
            <person name="Shea T."/>
            <person name="Sisk P."/>
            <person name="Sykes S."/>
            <person name="Wortman J."/>
            <person name="Nusbaum C."/>
            <person name="Birren B."/>
        </authorList>
    </citation>
    <scope>NUCLEOTIDE SEQUENCE [LARGE SCALE GENOMIC DNA]</scope>
    <source>
        <strain evidence="10 11">CBS 101466</strain>
    </source>
</reference>
<feature type="domain" description="USP" evidence="9">
    <location>
        <begin position="143"/>
        <end position="520"/>
    </location>
</feature>
<dbReference type="HOGENOM" id="CLU_008279_6_0_1"/>
<evidence type="ECO:0000313" key="10">
    <source>
        <dbReference type="EMBL" id="ETN44873.1"/>
    </source>
</evidence>
<keyword evidence="5" id="KW-0833">Ubl conjugation pathway</keyword>
<accession>W2SA39</accession>
<dbReference type="InterPro" id="IPR001394">
    <property type="entry name" value="Peptidase_C19_UCH"/>
</dbReference>
<protein>
    <recommendedName>
        <fullName evidence="3">ubiquitinyl hydrolase 1</fullName>
        <ecNumber evidence="3">3.4.19.12</ecNumber>
    </recommendedName>
</protein>
<dbReference type="GO" id="GO:0004843">
    <property type="term" value="F:cysteine-type deubiquitinase activity"/>
    <property type="evidence" value="ECO:0007669"/>
    <property type="project" value="UniProtKB-EC"/>
</dbReference>
<comment type="catalytic activity">
    <reaction evidence="1">
        <text>Thiol-dependent hydrolysis of ester, thioester, amide, peptide and isopeptide bonds formed by the C-terminal Gly of ubiquitin (a 76-residue protein attached to proteins as an intracellular targeting signal).</text>
        <dbReference type="EC" id="3.4.19.12"/>
    </reaction>
</comment>
<dbReference type="GO" id="GO:0005634">
    <property type="term" value="C:nucleus"/>
    <property type="evidence" value="ECO:0007669"/>
    <property type="project" value="TreeGrafter"/>
</dbReference>
<dbReference type="SUPFAM" id="SSF54001">
    <property type="entry name" value="Cysteine proteinases"/>
    <property type="match status" value="1"/>
</dbReference>
<name>W2SA39_CYPE1</name>